<evidence type="ECO:0000313" key="1">
    <source>
        <dbReference type="EMBL" id="CAA2993608.1"/>
    </source>
</evidence>
<dbReference type="EMBL" id="CACTIH010005452">
    <property type="protein sequence ID" value="CAA2993608.1"/>
    <property type="molecule type" value="Genomic_DNA"/>
</dbReference>
<evidence type="ECO:0000313" key="2">
    <source>
        <dbReference type="Proteomes" id="UP000594638"/>
    </source>
</evidence>
<proteinExistence type="predicted"/>
<organism evidence="1 2">
    <name type="scientific">Olea europaea subsp. europaea</name>
    <dbReference type="NCBI Taxonomy" id="158383"/>
    <lineage>
        <taxon>Eukaryota</taxon>
        <taxon>Viridiplantae</taxon>
        <taxon>Streptophyta</taxon>
        <taxon>Embryophyta</taxon>
        <taxon>Tracheophyta</taxon>
        <taxon>Spermatophyta</taxon>
        <taxon>Magnoliopsida</taxon>
        <taxon>eudicotyledons</taxon>
        <taxon>Gunneridae</taxon>
        <taxon>Pentapetalae</taxon>
        <taxon>asterids</taxon>
        <taxon>lamiids</taxon>
        <taxon>Lamiales</taxon>
        <taxon>Oleaceae</taxon>
        <taxon>Oleeae</taxon>
        <taxon>Olea</taxon>
    </lineage>
</organism>
<comment type="caution">
    <text evidence="1">The sequence shown here is derived from an EMBL/GenBank/DDBJ whole genome shotgun (WGS) entry which is preliminary data.</text>
</comment>
<keyword evidence="2" id="KW-1185">Reference proteome</keyword>
<gene>
    <name evidence="1" type="ORF">OLEA9_A050811</name>
</gene>
<dbReference type="Pfam" id="PF03004">
    <property type="entry name" value="Transposase_24"/>
    <property type="match status" value="1"/>
</dbReference>
<dbReference type="OrthoDB" id="1751912at2759"/>
<accession>A0A8S0SPP8</accession>
<reference evidence="1 2" key="1">
    <citation type="submission" date="2019-12" db="EMBL/GenBank/DDBJ databases">
        <authorList>
            <person name="Alioto T."/>
            <person name="Alioto T."/>
            <person name="Gomez Garrido J."/>
        </authorList>
    </citation>
    <scope>NUCLEOTIDE SEQUENCE [LARGE SCALE GENOMIC DNA]</scope>
</reference>
<dbReference type="InterPro" id="IPR004252">
    <property type="entry name" value="Probable_transposase_24"/>
</dbReference>
<dbReference type="Gramene" id="OE9A050811T6">
    <property type="protein sequence ID" value="OE9A050811C6"/>
    <property type="gene ID" value="OE9A050811"/>
</dbReference>
<dbReference type="Gramene" id="OE9A050811T1">
    <property type="protein sequence ID" value="OE9A050811C1"/>
    <property type="gene ID" value="OE9A050811"/>
</dbReference>
<dbReference type="Proteomes" id="UP000594638">
    <property type="component" value="Unassembled WGS sequence"/>
</dbReference>
<sequence length="105" mass="11869">MRTGQTLMHTTSRKVFAPLEAKMRAESEDPDSTMRDDVYIRGHTRKNGEPIDKSAEETLNKIRSCLETVTCPSQQSLKDDGVARVLGLEHREREEVLGSVRLLQS</sequence>
<name>A0A8S0SPP8_OLEEU</name>
<dbReference type="AlphaFoldDB" id="A0A8S0SPP8"/>
<protein>
    <submittedName>
        <fullName evidence="1">Uncharacterized protein</fullName>
    </submittedName>
</protein>